<accession>A0A9P4K8V3</accession>
<comment type="caution">
    <text evidence="2">The sequence shown here is derived from an EMBL/GenBank/DDBJ whole genome shotgun (WGS) entry which is preliminary data.</text>
</comment>
<gene>
    <name evidence="2" type="ORF">CC78DRAFT_544575</name>
</gene>
<sequence length="136" mass="15638">MNKTMKSFRSHQAKHLFDGSRSSRNITGSQRNATSNHRNVTSNQRKTTSSQCKAISNQRNPTAENSPQLFLMKIRKPGETFIEPRIKPETLNGTWGRDHMLHSQTFVERTEPNMSQTSKEWKKKATASNLFKGFKK</sequence>
<evidence type="ECO:0000313" key="3">
    <source>
        <dbReference type="Proteomes" id="UP000800093"/>
    </source>
</evidence>
<name>A0A9P4K8V3_9PLEO</name>
<feature type="compositionally biased region" description="Polar residues" evidence="1">
    <location>
        <begin position="109"/>
        <end position="118"/>
    </location>
</feature>
<feature type="region of interest" description="Disordered" evidence="1">
    <location>
        <begin position="1"/>
        <end position="69"/>
    </location>
</feature>
<reference evidence="3" key="1">
    <citation type="journal article" date="2020" name="Stud. Mycol.">
        <title>101 Dothideomycetes genomes: A test case for predicting lifestyles and emergence of pathogens.</title>
        <authorList>
            <person name="Haridas S."/>
            <person name="Albert R."/>
            <person name="Binder M."/>
            <person name="Bloem J."/>
            <person name="LaButti K."/>
            <person name="Salamov A."/>
            <person name="Andreopoulos B."/>
            <person name="Baker S."/>
            <person name="Barry K."/>
            <person name="Bills G."/>
            <person name="Bluhm B."/>
            <person name="Cannon C."/>
            <person name="Castanera R."/>
            <person name="Culley D."/>
            <person name="Daum C."/>
            <person name="Ezra D."/>
            <person name="Gonzalez J."/>
            <person name="Henrissat B."/>
            <person name="Kuo A."/>
            <person name="Liang C."/>
            <person name="Lipzen A."/>
            <person name="Lutzoni F."/>
            <person name="Magnuson J."/>
            <person name="Mondo S."/>
            <person name="Nolan M."/>
            <person name="Ohm R."/>
            <person name="Pangilinan J."/>
            <person name="Park H.-J."/>
            <person name="Ramirez L."/>
            <person name="Alfaro M."/>
            <person name="Sun H."/>
            <person name="Tritt A."/>
            <person name="Yoshinaga Y."/>
            <person name="Zwiers L.-H."/>
            <person name="Turgeon B."/>
            <person name="Goodwin S."/>
            <person name="Spatafora J."/>
            <person name="Crous P."/>
            <person name="Grigoriev I."/>
        </authorList>
    </citation>
    <scope>NUCLEOTIDE SEQUENCE [LARGE SCALE GENOMIC DNA]</scope>
    <source>
        <strain evidence="3">CBS 304.66</strain>
    </source>
</reference>
<feature type="compositionally biased region" description="Basic residues" evidence="1">
    <location>
        <begin position="1"/>
        <end position="14"/>
    </location>
</feature>
<dbReference type="EMBL" id="ML986621">
    <property type="protein sequence ID" value="KAF2263871.1"/>
    <property type="molecule type" value="Genomic_DNA"/>
</dbReference>
<evidence type="ECO:0000256" key="1">
    <source>
        <dbReference type="SAM" id="MobiDB-lite"/>
    </source>
</evidence>
<dbReference type="AlphaFoldDB" id="A0A9P4K8V3"/>
<keyword evidence="3" id="KW-1185">Reference proteome</keyword>
<protein>
    <submittedName>
        <fullName evidence="2">Uncharacterized protein</fullName>
    </submittedName>
</protein>
<proteinExistence type="predicted"/>
<feature type="compositionally biased region" description="Polar residues" evidence="1">
    <location>
        <begin position="20"/>
        <end position="68"/>
    </location>
</feature>
<feature type="region of interest" description="Disordered" evidence="1">
    <location>
        <begin position="109"/>
        <end position="136"/>
    </location>
</feature>
<organism evidence="2 3">
    <name type="scientific">Lojkania enalia</name>
    <dbReference type="NCBI Taxonomy" id="147567"/>
    <lineage>
        <taxon>Eukaryota</taxon>
        <taxon>Fungi</taxon>
        <taxon>Dikarya</taxon>
        <taxon>Ascomycota</taxon>
        <taxon>Pezizomycotina</taxon>
        <taxon>Dothideomycetes</taxon>
        <taxon>Pleosporomycetidae</taxon>
        <taxon>Pleosporales</taxon>
        <taxon>Pleosporales incertae sedis</taxon>
        <taxon>Lojkania</taxon>
    </lineage>
</organism>
<evidence type="ECO:0000313" key="2">
    <source>
        <dbReference type="EMBL" id="KAF2263871.1"/>
    </source>
</evidence>
<dbReference type="Proteomes" id="UP000800093">
    <property type="component" value="Unassembled WGS sequence"/>
</dbReference>